<gene>
    <name evidence="2" type="ORF">TELCIR_22109</name>
</gene>
<keyword evidence="3" id="KW-1185">Reference proteome</keyword>
<dbReference type="CDD" id="cd01647">
    <property type="entry name" value="RT_LTR"/>
    <property type="match status" value="1"/>
</dbReference>
<dbReference type="InterPro" id="IPR000477">
    <property type="entry name" value="RT_dom"/>
</dbReference>
<evidence type="ECO:0000313" key="2">
    <source>
        <dbReference type="EMBL" id="PIO56491.1"/>
    </source>
</evidence>
<evidence type="ECO:0000313" key="3">
    <source>
        <dbReference type="Proteomes" id="UP000230423"/>
    </source>
</evidence>
<sequence>YLQLEVDDDSKQLLKINTHQGLYRFDRLLFRMKPLPGIFQQCTDALIAGLDGTAAYLDDILVTSRTIDEHNTQLDAVLLRMQDYGFSVRLEKCSFLQTQISILASSTTQKDDALIQIRAKPSKDAFSASAFSVTQLRAYLINFSGNFLEDLHSLRAP</sequence>
<dbReference type="SUPFAM" id="SSF56672">
    <property type="entry name" value="DNA/RNA polymerases"/>
    <property type="match status" value="1"/>
</dbReference>
<dbReference type="Gene3D" id="3.30.70.270">
    <property type="match status" value="1"/>
</dbReference>
<dbReference type="InterPro" id="IPR050951">
    <property type="entry name" value="Retrovirus_Pol_polyprotein"/>
</dbReference>
<proteinExistence type="predicted"/>
<dbReference type="InterPro" id="IPR043128">
    <property type="entry name" value="Rev_trsase/Diguanyl_cyclase"/>
</dbReference>
<evidence type="ECO:0000259" key="1">
    <source>
        <dbReference type="Pfam" id="PF00078"/>
    </source>
</evidence>
<name>A0A2G9TEW4_TELCI</name>
<dbReference type="AlphaFoldDB" id="A0A2G9TEW4"/>
<reference evidence="2 3" key="1">
    <citation type="submission" date="2015-09" db="EMBL/GenBank/DDBJ databases">
        <title>Draft genome of the parasitic nematode Teladorsagia circumcincta isolate WARC Sus (inbred).</title>
        <authorList>
            <person name="Mitreva M."/>
        </authorList>
    </citation>
    <scope>NUCLEOTIDE SEQUENCE [LARGE SCALE GENOMIC DNA]</scope>
    <source>
        <strain evidence="2 3">S</strain>
    </source>
</reference>
<dbReference type="Pfam" id="PF00078">
    <property type="entry name" value="RVT_1"/>
    <property type="match status" value="1"/>
</dbReference>
<organism evidence="2 3">
    <name type="scientific">Teladorsagia circumcincta</name>
    <name type="common">Brown stomach worm</name>
    <name type="synonym">Ostertagia circumcincta</name>
    <dbReference type="NCBI Taxonomy" id="45464"/>
    <lineage>
        <taxon>Eukaryota</taxon>
        <taxon>Metazoa</taxon>
        <taxon>Ecdysozoa</taxon>
        <taxon>Nematoda</taxon>
        <taxon>Chromadorea</taxon>
        <taxon>Rhabditida</taxon>
        <taxon>Rhabditina</taxon>
        <taxon>Rhabditomorpha</taxon>
        <taxon>Strongyloidea</taxon>
        <taxon>Trichostrongylidae</taxon>
        <taxon>Teladorsagia</taxon>
    </lineage>
</organism>
<dbReference type="EMBL" id="KZ375893">
    <property type="protein sequence ID" value="PIO56491.1"/>
    <property type="molecule type" value="Genomic_DNA"/>
</dbReference>
<feature type="domain" description="Reverse transcriptase" evidence="1">
    <location>
        <begin position="14"/>
        <end position="103"/>
    </location>
</feature>
<feature type="non-terminal residue" evidence="2">
    <location>
        <position position="1"/>
    </location>
</feature>
<protein>
    <recommendedName>
        <fullName evidence="1">Reverse transcriptase domain-containing protein</fullName>
    </recommendedName>
</protein>
<dbReference type="PANTHER" id="PTHR37984:SF5">
    <property type="entry name" value="PROTEIN NYNRIN-LIKE"/>
    <property type="match status" value="1"/>
</dbReference>
<dbReference type="PANTHER" id="PTHR37984">
    <property type="entry name" value="PROTEIN CBG26694"/>
    <property type="match status" value="1"/>
</dbReference>
<dbReference type="Gene3D" id="3.10.10.10">
    <property type="entry name" value="HIV Type 1 Reverse Transcriptase, subunit A, domain 1"/>
    <property type="match status" value="1"/>
</dbReference>
<dbReference type="InterPro" id="IPR043502">
    <property type="entry name" value="DNA/RNA_pol_sf"/>
</dbReference>
<dbReference type="OrthoDB" id="5829234at2759"/>
<accession>A0A2G9TEW4</accession>
<dbReference type="Proteomes" id="UP000230423">
    <property type="component" value="Unassembled WGS sequence"/>
</dbReference>